<dbReference type="AlphaFoldDB" id="A0A1B3BC09"/>
<dbReference type="Proteomes" id="UP000094147">
    <property type="component" value="Chromosome"/>
</dbReference>
<dbReference type="STRING" id="1144748.KS2013_1603"/>
<name>A0A1B3BC09_9GAMM</name>
<dbReference type="KEGG" id="ksd:KS2013_1603"/>
<protein>
    <submittedName>
        <fullName evidence="1">Uncharacterized protein</fullName>
    </submittedName>
</protein>
<keyword evidence="2" id="KW-1185">Reference proteome</keyword>
<organism evidence="1 2">
    <name type="scientific">Kangiella sediminilitoris</name>
    <dbReference type="NCBI Taxonomy" id="1144748"/>
    <lineage>
        <taxon>Bacteria</taxon>
        <taxon>Pseudomonadati</taxon>
        <taxon>Pseudomonadota</taxon>
        <taxon>Gammaproteobacteria</taxon>
        <taxon>Kangiellales</taxon>
        <taxon>Kangiellaceae</taxon>
        <taxon>Kangiella</taxon>
    </lineage>
</organism>
<accession>A0A1B3BC09</accession>
<dbReference type="OrthoDB" id="1691135at2"/>
<evidence type="ECO:0000313" key="2">
    <source>
        <dbReference type="Proteomes" id="UP000094147"/>
    </source>
</evidence>
<reference evidence="2" key="1">
    <citation type="submission" date="2015-08" db="EMBL/GenBank/DDBJ databases">
        <authorList>
            <person name="Kim K.M."/>
        </authorList>
    </citation>
    <scope>NUCLEOTIDE SEQUENCE [LARGE SCALE GENOMIC DNA]</scope>
    <source>
        <strain evidence="2">KCTC 23892</strain>
    </source>
</reference>
<sequence length="134" mass="15450">MDSAKTKEIYSSIKKDSAFECGCEYCRNFMAQMPNCFPQEVISFFEQCGIDPLKDAEVYEIGPISEDSNLHLYGGEYYFISEKHPKVDEDKLPSGFQFTINNSSACEPEEFRKSENVKHLHFLFPIPWVLDESP</sequence>
<evidence type="ECO:0000313" key="1">
    <source>
        <dbReference type="EMBL" id="AOE50313.1"/>
    </source>
</evidence>
<gene>
    <name evidence="1" type="ORF">KS2013_1603</name>
</gene>
<dbReference type="EMBL" id="CP012418">
    <property type="protein sequence ID" value="AOE50313.1"/>
    <property type="molecule type" value="Genomic_DNA"/>
</dbReference>
<dbReference type="RefSeq" id="WP_068992292.1">
    <property type="nucleotide sequence ID" value="NZ_CP012418.1"/>
</dbReference>
<proteinExistence type="predicted"/>